<name>A0A1G9Z8V6_9SPHI</name>
<evidence type="ECO:0000313" key="2">
    <source>
        <dbReference type="EMBL" id="SDN17799.1"/>
    </source>
</evidence>
<dbReference type="RefSeq" id="WP_090707318.1">
    <property type="nucleotide sequence ID" value="NZ_FNHH01000063.1"/>
</dbReference>
<keyword evidence="1" id="KW-0812">Transmembrane</keyword>
<dbReference type="EMBL" id="FNHH01000063">
    <property type="protein sequence ID" value="SDN17799.1"/>
    <property type="molecule type" value="Genomic_DNA"/>
</dbReference>
<organism evidence="2 3">
    <name type="scientific">Daejeonella rubra</name>
    <dbReference type="NCBI Taxonomy" id="990371"/>
    <lineage>
        <taxon>Bacteria</taxon>
        <taxon>Pseudomonadati</taxon>
        <taxon>Bacteroidota</taxon>
        <taxon>Sphingobacteriia</taxon>
        <taxon>Sphingobacteriales</taxon>
        <taxon>Sphingobacteriaceae</taxon>
        <taxon>Daejeonella</taxon>
    </lineage>
</organism>
<feature type="transmembrane region" description="Helical" evidence="1">
    <location>
        <begin position="12"/>
        <end position="35"/>
    </location>
</feature>
<reference evidence="3" key="1">
    <citation type="submission" date="2016-10" db="EMBL/GenBank/DDBJ databases">
        <authorList>
            <person name="Varghese N."/>
            <person name="Submissions S."/>
        </authorList>
    </citation>
    <scope>NUCLEOTIDE SEQUENCE [LARGE SCALE GENOMIC DNA]</scope>
    <source>
        <strain evidence="3">DSM 24536</strain>
    </source>
</reference>
<evidence type="ECO:0000313" key="3">
    <source>
        <dbReference type="Proteomes" id="UP000199226"/>
    </source>
</evidence>
<dbReference type="AlphaFoldDB" id="A0A1G9Z8V6"/>
<dbReference type="Proteomes" id="UP000199226">
    <property type="component" value="Unassembled WGS sequence"/>
</dbReference>
<dbReference type="STRING" id="990371.SAMN05421813_1632"/>
<keyword evidence="1" id="KW-0472">Membrane</keyword>
<gene>
    <name evidence="2" type="ORF">SAMN05421813_1632</name>
</gene>
<evidence type="ECO:0000256" key="1">
    <source>
        <dbReference type="SAM" id="Phobius"/>
    </source>
</evidence>
<protein>
    <recommendedName>
        <fullName evidence="4">CHAP domain-containing protein</fullName>
    </recommendedName>
</protein>
<sequence>MKTSDKHHYEILKMALIKPGIAILIFFVGMIAFGLKAQEVQMVSSLKATELRVRQIYTSQIGIREKHSNSGAEVEKYLRYVNLPKGNPWCAAFVCWVFGQANVENPRTGWSPDLFKGSKVIWDKVESRKLKAKSLSGESGNMRQDPIAIGSRKYAYPTSQTTDNRQQVTPGTGDIFGIYFPDKKRIAHIGFIDQWQEDWVITVEGNTNMEGSREGDGVYRKRRPVKSIYQVARYIR</sequence>
<evidence type="ECO:0008006" key="4">
    <source>
        <dbReference type="Google" id="ProtNLM"/>
    </source>
</evidence>
<proteinExistence type="predicted"/>
<keyword evidence="1" id="KW-1133">Transmembrane helix</keyword>
<accession>A0A1G9Z8V6</accession>
<keyword evidence="3" id="KW-1185">Reference proteome</keyword>
<dbReference type="OrthoDB" id="9813532at2"/>